<keyword evidence="2" id="KW-1185">Reference proteome</keyword>
<reference evidence="1" key="1">
    <citation type="submission" date="2023-04" db="EMBL/GenBank/DDBJ databases">
        <title>Draft Genome sequencing of Naganishia species isolated from polar environments using Oxford Nanopore Technology.</title>
        <authorList>
            <person name="Leo P."/>
            <person name="Venkateswaran K."/>
        </authorList>
    </citation>
    <scope>NUCLEOTIDE SEQUENCE</scope>
    <source>
        <strain evidence="1">DBVPG 5303</strain>
    </source>
</reference>
<dbReference type="Proteomes" id="UP001234202">
    <property type="component" value="Unassembled WGS sequence"/>
</dbReference>
<dbReference type="EMBL" id="JASBWV010000042">
    <property type="protein sequence ID" value="KAJ9115737.1"/>
    <property type="molecule type" value="Genomic_DNA"/>
</dbReference>
<evidence type="ECO:0000313" key="1">
    <source>
        <dbReference type="EMBL" id="KAJ9115737.1"/>
    </source>
</evidence>
<evidence type="ECO:0000313" key="2">
    <source>
        <dbReference type="Proteomes" id="UP001234202"/>
    </source>
</evidence>
<protein>
    <submittedName>
        <fullName evidence="1">Uncharacterized protein</fullName>
    </submittedName>
</protein>
<proteinExistence type="predicted"/>
<accession>A0ACC2WXH9</accession>
<organism evidence="1 2">
    <name type="scientific">Naganishia onofrii</name>
    <dbReference type="NCBI Taxonomy" id="1851511"/>
    <lineage>
        <taxon>Eukaryota</taxon>
        <taxon>Fungi</taxon>
        <taxon>Dikarya</taxon>
        <taxon>Basidiomycota</taxon>
        <taxon>Agaricomycotina</taxon>
        <taxon>Tremellomycetes</taxon>
        <taxon>Filobasidiales</taxon>
        <taxon>Filobasidiaceae</taxon>
        <taxon>Naganishia</taxon>
    </lineage>
</organism>
<gene>
    <name evidence="1" type="ORF">QFC24_006920</name>
</gene>
<name>A0ACC2WXH9_9TREE</name>
<comment type="caution">
    <text evidence="1">The sequence shown here is derived from an EMBL/GenBank/DDBJ whole genome shotgun (WGS) entry which is preliminary data.</text>
</comment>
<sequence>MSRPPVPGFTVDSALPRTAPTEDATPKPKPVSTTSNRNASNAHLPMPSAPPIGLPIEQNNEGETMAVSSGAAVGLDGKAAPAPGTNVNGVEGGASAGKSIEKTNKPVNVPSGSKRSIVVNARQRGNPVLKAIQGVGWEYGDIIPDYQVGANTCVLYLSLKYHRLHPEYLHTRIESIRGMYLLRVLLIMCDISEHQEPIREITKICLINEITVITAWSNEEAATYLATYKAFEHKPPDMLKERVHKDYASQLQNVLTSVKGVNKTNVMTLSTNFGSFKNLAHATPEQLALCPGLGDIKVRRLYDAFNLPFKVGASGKSSKAKPTTKTTPSTSQNILSKGKEKAAVNPKPSASHDTGPDEQLTLSDVGLSMGLADDNDSRIKKRKRSSNEVVVIDDDDEDTGYKSTSTAGQAEEGSPDWPDLESENGNEESESVKKVWKDPLSLSDDDD</sequence>